<dbReference type="STRING" id="45073.Lqui_1565"/>
<organism evidence="1 2">
    <name type="scientific">Legionella quinlivanii</name>
    <dbReference type="NCBI Taxonomy" id="45073"/>
    <lineage>
        <taxon>Bacteria</taxon>
        <taxon>Pseudomonadati</taxon>
        <taxon>Pseudomonadota</taxon>
        <taxon>Gammaproteobacteria</taxon>
        <taxon>Legionellales</taxon>
        <taxon>Legionellaceae</taxon>
        <taxon>Legionella</taxon>
    </lineage>
</organism>
<evidence type="ECO:0000313" key="1">
    <source>
        <dbReference type="EMBL" id="KTD50240.1"/>
    </source>
</evidence>
<dbReference type="OrthoDB" id="272411at2"/>
<protein>
    <submittedName>
        <fullName evidence="1">Uncharacterized protein</fullName>
    </submittedName>
</protein>
<keyword evidence="2" id="KW-1185">Reference proteome</keyword>
<name>A0A0W0Y0K7_9GAMM</name>
<dbReference type="Proteomes" id="UP000054618">
    <property type="component" value="Unassembled WGS sequence"/>
</dbReference>
<dbReference type="PATRIC" id="fig|45073.5.peg.1653"/>
<accession>A0A0W0Y0K7</accession>
<gene>
    <name evidence="1" type="ORF">Lqui_1565</name>
</gene>
<comment type="caution">
    <text evidence="1">The sequence shown here is derived from an EMBL/GenBank/DDBJ whole genome shotgun (WGS) entry which is preliminary data.</text>
</comment>
<dbReference type="AlphaFoldDB" id="A0A0W0Y0K7"/>
<dbReference type="EMBL" id="LNYS01000008">
    <property type="protein sequence ID" value="KTD50240.1"/>
    <property type="molecule type" value="Genomic_DNA"/>
</dbReference>
<proteinExistence type="predicted"/>
<evidence type="ECO:0000313" key="2">
    <source>
        <dbReference type="Proteomes" id="UP000054618"/>
    </source>
</evidence>
<dbReference type="Pfam" id="PF13665">
    <property type="entry name" value="Tox-PAAR-like"/>
    <property type="match status" value="1"/>
</dbReference>
<sequence>MTMACMLGGTVTTTGNTDVCLVPPEVPTPFPNMATWINSIGFVPEILITMAPSCNILTSISISTGDEPGKEGGVKSGTTQGVFQPLTGLPNVLLNGFPACNVGITNGTSNTTNTTSIYTVPSQTVVVAA</sequence>
<reference evidence="1 2" key="1">
    <citation type="submission" date="2015-11" db="EMBL/GenBank/DDBJ databases">
        <title>Genomic analysis of 38 Legionella species identifies large and diverse effector repertoires.</title>
        <authorList>
            <person name="Burstein D."/>
            <person name="Amaro F."/>
            <person name="Zusman T."/>
            <person name="Lifshitz Z."/>
            <person name="Cohen O."/>
            <person name="Gilbert J.A."/>
            <person name="Pupko T."/>
            <person name="Shuman H.A."/>
            <person name="Segal G."/>
        </authorList>
    </citation>
    <scope>NUCLEOTIDE SEQUENCE [LARGE SCALE GENOMIC DNA]</scope>
    <source>
        <strain evidence="1 2">CDC#1442-AUS-E</strain>
    </source>
</reference>
<dbReference type="RefSeq" id="WP_083499216.1">
    <property type="nucleotide sequence ID" value="NZ_CAAAIK010000001.1"/>
</dbReference>